<evidence type="ECO:0000313" key="2">
    <source>
        <dbReference type="EMBL" id="RFU68721.1"/>
    </source>
</evidence>
<keyword evidence="3" id="KW-1185">Reference proteome</keyword>
<dbReference type="Proteomes" id="UP000264541">
    <property type="component" value="Unassembled WGS sequence"/>
</dbReference>
<protein>
    <submittedName>
        <fullName evidence="2">Uncharacterized protein</fullName>
    </submittedName>
</protein>
<sequence>MEVSLYDEPISFFIFKSSKNMAADYFLVKRTFNFEGRFFMGVLRLMCFLWIMCACIQGVFFYVMASYKELLVISAESFFFKDNQVYNGILFLRTSFPLIRKQIISWKSLSKPNSLDISIKDPGQTLK</sequence>
<feature type="transmembrane region" description="Helical" evidence="1">
    <location>
        <begin position="38"/>
        <end position="63"/>
    </location>
</feature>
<organism evidence="2 3">
    <name type="scientific">Peribacillus saganii</name>
    <dbReference type="NCBI Taxonomy" id="2303992"/>
    <lineage>
        <taxon>Bacteria</taxon>
        <taxon>Bacillati</taxon>
        <taxon>Bacillota</taxon>
        <taxon>Bacilli</taxon>
        <taxon>Bacillales</taxon>
        <taxon>Bacillaceae</taxon>
        <taxon>Peribacillus</taxon>
    </lineage>
</organism>
<evidence type="ECO:0000256" key="1">
    <source>
        <dbReference type="SAM" id="Phobius"/>
    </source>
</evidence>
<comment type="caution">
    <text evidence="2">The sequence shown here is derived from an EMBL/GenBank/DDBJ whole genome shotgun (WGS) entry which is preliminary data.</text>
</comment>
<proteinExistence type="predicted"/>
<gene>
    <name evidence="2" type="ORF">D0469_11325</name>
</gene>
<dbReference type="EMBL" id="QVTE01000031">
    <property type="protein sequence ID" value="RFU68721.1"/>
    <property type="molecule type" value="Genomic_DNA"/>
</dbReference>
<reference evidence="2 3" key="1">
    <citation type="submission" date="2018-08" db="EMBL/GenBank/DDBJ databases">
        <title>Bacillus chawlae sp. nov., Bacillus glennii sp. nov., and Bacillus saganii sp. nov. Isolated from the Vehicle Assembly Building at Kennedy Space Center where the Viking Spacecraft were Assembled.</title>
        <authorList>
            <person name="Seuylemezian A."/>
            <person name="Vaishampayan P."/>
        </authorList>
    </citation>
    <scope>NUCLEOTIDE SEQUENCE [LARGE SCALE GENOMIC DNA]</scope>
    <source>
        <strain evidence="2 3">V47-23a</strain>
    </source>
</reference>
<evidence type="ECO:0000313" key="3">
    <source>
        <dbReference type="Proteomes" id="UP000264541"/>
    </source>
</evidence>
<keyword evidence="1" id="KW-0472">Membrane</keyword>
<keyword evidence="1" id="KW-1133">Transmembrane helix</keyword>
<dbReference type="AlphaFoldDB" id="A0A372LNY2"/>
<keyword evidence="1" id="KW-0812">Transmembrane</keyword>
<name>A0A372LNY2_9BACI</name>
<accession>A0A372LNY2</accession>